<dbReference type="RefSeq" id="WP_089249694.1">
    <property type="nucleotide sequence ID" value="NZ_FZOW01000013.1"/>
</dbReference>
<keyword evidence="2 3" id="KW-0143">Chaperone</keyword>
<dbReference type="InterPro" id="IPR038277">
    <property type="entry name" value="UreF_sf"/>
</dbReference>
<dbReference type="PANTHER" id="PTHR33620:SF1">
    <property type="entry name" value="UREASE ACCESSORY PROTEIN F"/>
    <property type="match status" value="1"/>
</dbReference>
<dbReference type="PIRSF" id="PIRSF009467">
    <property type="entry name" value="Ureas_acces_UreF"/>
    <property type="match status" value="1"/>
</dbReference>
<proteinExistence type="inferred from homology"/>
<dbReference type="InterPro" id="IPR002639">
    <property type="entry name" value="UreF"/>
</dbReference>
<dbReference type="Pfam" id="PF01730">
    <property type="entry name" value="UreF"/>
    <property type="match status" value="1"/>
</dbReference>
<evidence type="ECO:0000256" key="3">
    <source>
        <dbReference type="HAMAP-Rule" id="MF_01385"/>
    </source>
</evidence>
<keyword evidence="5" id="KW-1185">Reference proteome</keyword>
<dbReference type="OrthoDB" id="9798772at2"/>
<name>A0A239LH99_9NOCA</name>
<organism evidence="4 5">
    <name type="scientific">Rhodococcoides kyotonense</name>
    <dbReference type="NCBI Taxonomy" id="398843"/>
    <lineage>
        <taxon>Bacteria</taxon>
        <taxon>Bacillati</taxon>
        <taxon>Actinomycetota</taxon>
        <taxon>Actinomycetes</taxon>
        <taxon>Mycobacteriales</taxon>
        <taxon>Nocardiaceae</taxon>
        <taxon>Rhodococcoides</taxon>
    </lineage>
</organism>
<sequence length="229" mass="25149">MTDTQAITFLNWIQLCDSAFPSGRFVHSNGLEAWLAGNPGARERDIATVAQAYVSESVTTLDAVALAWAWTHDHLDDSLVLDRALSAHKLSESGRLSSTACGRQLALVAQRVLSPTSSSDYLTHVLASQAPGNQAVVEGIVHRRLGIDRHLAVLGFVRSSYSGLLSAAVRLGRAGPMWVQQQLFDDRYFLETCAERAIRTDWDDAMAFAPELDIYAMQHETNSSRLFTT</sequence>
<dbReference type="EMBL" id="FZOW01000013">
    <property type="protein sequence ID" value="SNT29670.1"/>
    <property type="molecule type" value="Genomic_DNA"/>
</dbReference>
<protein>
    <recommendedName>
        <fullName evidence="3">Urease accessory protein UreF</fullName>
    </recommendedName>
</protein>
<dbReference type="GO" id="GO:0005737">
    <property type="term" value="C:cytoplasm"/>
    <property type="evidence" value="ECO:0007669"/>
    <property type="project" value="UniProtKB-SubCell"/>
</dbReference>
<reference evidence="5" key="1">
    <citation type="submission" date="2017-06" db="EMBL/GenBank/DDBJ databases">
        <authorList>
            <person name="Varghese N."/>
            <person name="Submissions S."/>
        </authorList>
    </citation>
    <scope>NUCLEOTIDE SEQUENCE [LARGE SCALE GENOMIC DNA]</scope>
    <source>
        <strain evidence="5">JCM 23211</strain>
    </source>
</reference>
<comment type="subunit">
    <text evidence="3">UreD, UreF and UreG form a complex that acts as a GTP-hydrolysis-dependent molecular chaperone, activating the urease apoprotein by helping to assemble the nickel containing metallocenter of UreC. The UreE protein probably delivers the nickel.</text>
</comment>
<comment type="subcellular location">
    <subcellularLocation>
        <location evidence="3">Cytoplasm</location>
    </subcellularLocation>
</comment>
<comment type="similarity">
    <text evidence="3">Belongs to the UreF family.</text>
</comment>
<dbReference type="PANTHER" id="PTHR33620">
    <property type="entry name" value="UREASE ACCESSORY PROTEIN F"/>
    <property type="match status" value="1"/>
</dbReference>
<accession>A0A239LH99</accession>
<dbReference type="Proteomes" id="UP000198327">
    <property type="component" value="Unassembled WGS sequence"/>
</dbReference>
<comment type="function">
    <text evidence="3">Required for maturation of urease via the functional incorporation of the urease nickel metallocenter.</text>
</comment>
<keyword evidence="1 3" id="KW-0996">Nickel insertion</keyword>
<dbReference type="GO" id="GO:0016151">
    <property type="term" value="F:nickel cation binding"/>
    <property type="evidence" value="ECO:0007669"/>
    <property type="project" value="UniProtKB-UniRule"/>
</dbReference>
<evidence type="ECO:0000256" key="2">
    <source>
        <dbReference type="ARBA" id="ARBA00023186"/>
    </source>
</evidence>
<dbReference type="AlphaFoldDB" id="A0A239LH99"/>
<evidence type="ECO:0000256" key="1">
    <source>
        <dbReference type="ARBA" id="ARBA00022988"/>
    </source>
</evidence>
<evidence type="ECO:0000313" key="4">
    <source>
        <dbReference type="EMBL" id="SNT29670.1"/>
    </source>
</evidence>
<keyword evidence="3" id="KW-0963">Cytoplasm</keyword>
<dbReference type="HAMAP" id="MF_01385">
    <property type="entry name" value="UreF"/>
    <property type="match status" value="1"/>
</dbReference>
<gene>
    <name evidence="3" type="primary">ureF</name>
    <name evidence="4" type="ORF">SAMN05421642_11350</name>
</gene>
<dbReference type="Gene3D" id="1.10.4190.10">
    <property type="entry name" value="Urease accessory protein UreF"/>
    <property type="match status" value="1"/>
</dbReference>
<evidence type="ECO:0000313" key="5">
    <source>
        <dbReference type="Proteomes" id="UP000198327"/>
    </source>
</evidence>